<sequence length="48" mass="5382">LQNDRQRERERQQLLSPSSRESTSGDSNDSLTCLSTSKLPTPIQLNHG</sequence>
<dbReference type="Proteomes" id="UP000681722">
    <property type="component" value="Unassembled WGS sequence"/>
</dbReference>
<evidence type="ECO:0000313" key="3">
    <source>
        <dbReference type="EMBL" id="CAF4371387.1"/>
    </source>
</evidence>
<feature type="compositionally biased region" description="Polar residues" evidence="1">
    <location>
        <begin position="14"/>
        <end position="48"/>
    </location>
</feature>
<dbReference type="Proteomes" id="UP000663829">
    <property type="component" value="Unassembled WGS sequence"/>
</dbReference>
<feature type="non-terminal residue" evidence="2">
    <location>
        <position position="1"/>
    </location>
</feature>
<accession>A0A815U405</accession>
<evidence type="ECO:0000313" key="2">
    <source>
        <dbReference type="EMBL" id="CAF1510718.1"/>
    </source>
</evidence>
<organism evidence="2 4">
    <name type="scientific">Didymodactylos carnosus</name>
    <dbReference type="NCBI Taxonomy" id="1234261"/>
    <lineage>
        <taxon>Eukaryota</taxon>
        <taxon>Metazoa</taxon>
        <taxon>Spiralia</taxon>
        <taxon>Gnathifera</taxon>
        <taxon>Rotifera</taxon>
        <taxon>Eurotatoria</taxon>
        <taxon>Bdelloidea</taxon>
        <taxon>Philodinida</taxon>
        <taxon>Philodinidae</taxon>
        <taxon>Didymodactylos</taxon>
    </lineage>
</organism>
<proteinExistence type="predicted"/>
<dbReference type="AlphaFoldDB" id="A0A815U405"/>
<keyword evidence="4" id="KW-1185">Reference proteome</keyword>
<dbReference type="EMBL" id="CAJNOQ010023123">
    <property type="protein sequence ID" value="CAF1510718.1"/>
    <property type="molecule type" value="Genomic_DNA"/>
</dbReference>
<gene>
    <name evidence="2" type="ORF">GPM918_LOCUS37100</name>
    <name evidence="3" type="ORF">SRO942_LOCUS37855</name>
</gene>
<evidence type="ECO:0000313" key="4">
    <source>
        <dbReference type="Proteomes" id="UP000663829"/>
    </source>
</evidence>
<feature type="region of interest" description="Disordered" evidence="1">
    <location>
        <begin position="1"/>
        <end position="48"/>
    </location>
</feature>
<reference evidence="2" key="1">
    <citation type="submission" date="2021-02" db="EMBL/GenBank/DDBJ databases">
        <authorList>
            <person name="Nowell W R."/>
        </authorList>
    </citation>
    <scope>NUCLEOTIDE SEQUENCE</scope>
</reference>
<protein>
    <submittedName>
        <fullName evidence="2">Uncharacterized protein</fullName>
    </submittedName>
</protein>
<name>A0A815U405_9BILA</name>
<dbReference type="EMBL" id="CAJOBC010088658">
    <property type="protein sequence ID" value="CAF4371387.1"/>
    <property type="molecule type" value="Genomic_DNA"/>
</dbReference>
<evidence type="ECO:0000256" key="1">
    <source>
        <dbReference type="SAM" id="MobiDB-lite"/>
    </source>
</evidence>
<feature type="compositionally biased region" description="Basic and acidic residues" evidence="1">
    <location>
        <begin position="1"/>
        <end position="12"/>
    </location>
</feature>
<comment type="caution">
    <text evidence="2">The sequence shown here is derived from an EMBL/GenBank/DDBJ whole genome shotgun (WGS) entry which is preliminary data.</text>
</comment>